<feature type="compositionally biased region" description="Basic residues" evidence="1">
    <location>
        <begin position="44"/>
        <end position="53"/>
    </location>
</feature>
<reference evidence="2" key="1">
    <citation type="submission" date="2023-01" db="EMBL/GenBank/DDBJ databases">
        <authorList>
            <person name="Van Ghelder C."/>
            <person name="Rancurel C."/>
        </authorList>
    </citation>
    <scope>NUCLEOTIDE SEQUENCE</scope>
    <source>
        <strain evidence="2">CNCM I-4278</strain>
    </source>
</reference>
<dbReference type="EMBL" id="CAOQHR010000008">
    <property type="protein sequence ID" value="CAI6338955.1"/>
    <property type="molecule type" value="Genomic_DNA"/>
</dbReference>
<dbReference type="AlphaFoldDB" id="A0A9W4UN00"/>
<comment type="caution">
    <text evidence="2">The sequence shown here is derived from an EMBL/GenBank/DDBJ whole genome shotgun (WGS) entry which is preliminary data.</text>
</comment>
<dbReference type="Proteomes" id="UP001152607">
    <property type="component" value="Unassembled WGS sequence"/>
</dbReference>
<protein>
    <submittedName>
        <fullName evidence="2">Uncharacterized protein</fullName>
    </submittedName>
</protein>
<organism evidence="2 3">
    <name type="scientific">Periconia digitata</name>
    <dbReference type="NCBI Taxonomy" id="1303443"/>
    <lineage>
        <taxon>Eukaryota</taxon>
        <taxon>Fungi</taxon>
        <taxon>Dikarya</taxon>
        <taxon>Ascomycota</taxon>
        <taxon>Pezizomycotina</taxon>
        <taxon>Dothideomycetes</taxon>
        <taxon>Pleosporomycetidae</taxon>
        <taxon>Pleosporales</taxon>
        <taxon>Massarineae</taxon>
        <taxon>Periconiaceae</taxon>
        <taxon>Periconia</taxon>
    </lineage>
</organism>
<feature type="compositionally biased region" description="Low complexity" evidence="1">
    <location>
        <begin position="54"/>
        <end position="68"/>
    </location>
</feature>
<sequence>MAATTSTTKKRRASSNSKDKSLSKVQKKDTASTTLSKATSNKKVLQKPSKKTTKTTTAAAAAAASKKSIPAKDPKPIKNKKVNVPSKTTSIKKEEDKDKLVNCKNTSKDPIVIDDDDDDEKSNLAAQILALEQENATLKTNLKTAKERTSLQKEYNTLLQTYKKLQALHNTTEQELAKERKKQLPPSLTSTQGSSNTAEAEAEDLESKMQTLQRNYLAIRPDFDTLQHMARQVILISQNMPLLSLGEFGTKLKDLKTCMEELERKKRGGGG</sequence>
<accession>A0A9W4UN00</accession>
<evidence type="ECO:0000256" key="1">
    <source>
        <dbReference type="SAM" id="MobiDB-lite"/>
    </source>
</evidence>
<name>A0A9W4UN00_9PLEO</name>
<keyword evidence="3" id="KW-1185">Reference proteome</keyword>
<proteinExistence type="predicted"/>
<dbReference type="OrthoDB" id="3692888at2759"/>
<feature type="compositionally biased region" description="Polar residues" evidence="1">
    <location>
        <begin position="186"/>
        <end position="198"/>
    </location>
</feature>
<feature type="region of interest" description="Disordered" evidence="1">
    <location>
        <begin position="1"/>
        <end position="95"/>
    </location>
</feature>
<feature type="compositionally biased region" description="Basic and acidic residues" evidence="1">
    <location>
        <begin position="17"/>
        <end position="30"/>
    </location>
</feature>
<gene>
    <name evidence="2" type="ORF">PDIGIT_LOCUS12092</name>
</gene>
<evidence type="ECO:0000313" key="3">
    <source>
        <dbReference type="Proteomes" id="UP001152607"/>
    </source>
</evidence>
<feature type="region of interest" description="Disordered" evidence="1">
    <location>
        <begin position="172"/>
        <end position="207"/>
    </location>
</feature>
<evidence type="ECO:0000313" key="2">
    <source>
        <dbReference type="EMBL" id="CAI6338955.1"/>
    </source>
</evidence>
<feature type="compositionally biased region" description="Polar residues" evidence="1">
    <location>
        <begin position="31"/>
        <end position="43"/>
    </location>
</feature>